<dbReference type="AlphaFoldDB" id="A0A0K0DBW0"/>
<feature type="domain" description="Protein UNC80 C-terminal" evidence="1">
    <location>
        <begin position="5"/>
        <end position="97"/>
    </location>
</feature>
<reference evidence="3" key="2">
    <citation type="submission" date="2017-02" db="UniProtKB">
        <authorList>
            <consortium name="WormBaseParasite"/>
        </authorList>
    </citation>
    <scope>IDENTIFICATION</scope>
</reference>
<evidence type="ECO:0000259" key="1">
    <source>
        <dbReference type="Pfam" id="PF20262"/>
    </source>
</evidence>
<dbReference type="GO" id="GO:0030424">
    <property type="term" value="C:axon"/>
    <property type="evidence" value="ECO:0007669"/>
    <property type="project" value="TreeGrafter"/>
</dbReference>
<organism evidence="2 3">
    <name type="scientific">Angiostrongylus cantonensis</name>
    <name type="common">Rat lungworm</name>
    <dbReference type="NCBI Taxonomy" id="6313"/>
    <lineage>
        <taxon>Eukaryota</taxon>
        <taxon>Metazoa</taxon>
        <taxon>Ecdysozoa</taxon>
        <taxon>Nematoda</taxon>
        <taxon>Chromadorea</taxon>
        <taxon>Rhabditida</taxon>
        <taxon>Rhabditina</taxon>
        <taxon>Rhabditomorpha</taxon>
        <taxon>Strongyloidea</taxon>
        <taxon>Metastrongylidae</taxon>
        <taxon>Angiostrongylus</taxon>
    </lineage>
</organism>
<dbReference type="STRING" id="6313.A0A0K0DBW0"/>
<dbReference type="Pfam" id="PF20262">
    <property type="entry name" value="UNC80_C"/>
    <property type="match status" value="1"/>
</dbReference>
<keyword evidence="2" id="KW-1185">Reference proteome</keyword>
<dbReference type="GO" id="GO:0034703">
    <property type="term" value="C:cation channel complex"/>
    <property type="evidence" value="ECO:0007669"/>
    <property type="project" value="TreeGrafter"/>
</dbReference>
<dbReference type="PANTHER" id="PTHR31781:SF1">
    <property type="entry name" value="PROTEIN UNC-80 HOMOLOG"/>
    <property type="match status" value="1"/>
</dbReference>
<proteinExistence type="predicted"/>
<dbReference type="WBParaSite" id="ACAC_0000796401-mRNA-1">
    <property type="protein sequence ID" value="ACAC_0000796401-mRNA-1"/>
    <property type="gene ID" value="ACAC_0000796401"/>
</dbReference>
<dbReference type="PANTHER" id="PTHR31781">
    <property type="entry name" value="UNC80"/>
    <property type="match status" value="1"/>
</dbReference>
<dbReference type="Proteomes" id="UP000035642">
    <property type="component" value="Unassembled WGS sequence"/>
</dbReference>
<dbReference type="GO" id="GO:0055080">
    <property type="term" value="P:monoatomic cation homeostasis"/>
    <property type="evidence" value="ECO:0007669"/>
    <property type="project" value="TreeGrafter"/>
</dbReference>
<sequence>MFSFQSITQLCLRIIAGDSFHEEGAPSAHPTTVLHANPPPPSFCNAVLRMTTILMQALGHASFSLEMVSGAEGLGGAADRIEAVLCHLLIPLFLRTAAYPKGSLFRSIKVHINDDIDCLALKRTEKCELYDILKLSLITLIIARPEQITSKVFIVLQATKRKGLGLAYSQLDFRATPKLIEDLFISGFE</sequence>
<dbReference type="InterPro" id="IPR046460">
    <property type="entry name" value="UNC80_C"/>
</dbReference>
<reference evidence="2" key="1">
    <citation type="submission" date="2012-09" db="EMBL/GenBank/DDBJ databases">
        <authorList>
            <person name="Martin A.A."/>
        </authorList>
    </citation>
    <scope>NUCLEOTIDE SEQUENCE</scope>
</reference>
<dbReference type="GO" id="GO:0005261">
    <property type="term" value="F:monoatomic cation channel activity"/>
    <property type="evidence" value="ECO:0007669"/>
    <property type="project" value="TreeGrafter"/>
</dbReference>
<accession>A0A0K0DBW0</accession>
<name>A0A0K0DBW0_ANGCA</name>
<evidence type="ECO:0000313" key="2">
    <source>
        <dbReference type="Proteomes" id="UP000035642"/>
    </source>
</evidence>
<protein>
    <submittedName>
        <fullName evidence="3">UNC80_C domain-containing protein</fullName>
    </submittedName>
</protein>
<evidence type="ECO:0000313" key="3">
    <source>
        <dbReference type="WBParaSite" id="ACAC_0000796401-mRNA-1"/>
    </source>
</evidence>